<accession>A0A292YTA5</accession>
<dbReference type="EMBL" id="BDUF01000106">
    <property type="protein sequence ID" value="GAX91664.1"/>
    <property type="molecule type" value="Genomic_DNA"/>
</dbReference>
<dbReference type="Proteomes" id="UP000217785">
    <property type="component" value="Unassembled WGS sequence"/>
</dbReference>
<dbReference type="AlphaFoldDB" id="A0A292YTA5"/>
<evidence type="ECO:0000313" key="2">
    <source>
        <dbReference type="Proteomes" id="UP000217785"/>
    </source>
</evidence>
<evidence type="ECO:0000313" key="1">
    <source>
        <dbReference type="EMBL" id="GAX91664.1"/>
    </source>
</evidence>
<protein>
    <submittedName>
        <fullName evidence="1">Uncharacterized protein</fullName>
    </submittedName>
</protein>
<organism evidence="1 2">
    <name type="scientific">Effusibacillus lacus</name>
    <dbReference type="NCBI Taxonomy" id="1348429"/>
    <lineage>
        <taxon>Bacteria</taxon>
        <taxon>Bacillati</taxon>
        <taxon>Bacillota</taxon>
        <taxon>Bacilli</taxon>
        <taxon>Bacillales</taxon>
        <taxon>Alicyclobacillaceae</taxon>
        <taxon>Effusibacillus</taxon>
    </lineage>
</organism>
<keyword evidence="2" id="KW-1185">Reference proteome</keyword>
<reference evidence="2" key="1">
    <citation type="submission" date="2017-07" db="EMBL/GenBank/DDBJ databases">
        <title>Draft genome sequence of Effusibacillus lacus strain skLN1.</title>
        <authorList>
            <person name="Watanabe M."/>
            <person name="Kojima H."/>
            <person name="Fukui M."/>
        </authorList>
    </citation>
    <scope>NUCLEOTIDE SEQUENCE [LARGE SCALE GENOMIC DNA]</scope>
    <source>
        <strain evidence="2">skLN1</strain>
    </source>
</reference>
<comment type="caution">
    <text evidence="1">The sequence shown here is derived from an EMBL/GenBank/DDBJ whole genome shotgun (WGS) entry which is preliminary data.</text>
</comment>
<name>A0A292YTA5_9BACL</name>
<dbReference type="RefSeq" id="WP_172899745.1">
    <property type="nucleotide sequence ID" value="NZ_BDUF01000106.1"/>
</dbReference>
<proteinExistence type="predicted"/>
<sequence>MKRWLIVLSLPLFLAAGTALVWNKVGDSRETTDNSGKGYFCDLESPLN</sequence>
<gene>
    <name evidence="1" type="ORF">EFBL_3354</name>
</gene>